<dbReference type="SMART" id="SM00332">
    <property type="entry name" value="PP2Cc"/>
    <property type="match status" value="1"/>
</dbReference>
<accession>A0AAN7SMI7</accession>
<evidence type="ECO:0000256" key="16">
    <source>
        <dbReference type="SAM" id="MobiDB-lite"/>
    </source>
</evidence>
<keyword evidence="3" id="KW-0813">Transport</keyword>
<feature type="compositionally biased region" description="Low complexity" evidence="16">
    <location>
        <begin position="2399"/>
        <end position="2417"/>
    </location>
</feature>
<dbReference type="Gene3D" id="1.25.10.10">
    <property type="entry name" value="Leucine-rich Repeat Variant"/>
    <property type="match status" value="1"/>
</dbReference>
<dbReference type="Gene3D" id="3.60.40.10">
    <property type="entry name" value="PPM-type phosphatase domain"/>
    <property type="match status" value="1"/>
</dbReference>
<evidence type="ECO:0000256" key="4">
    <source>
        <dbReference type="ARBA" id="ARBA00022490"/>
    </source>
</evidence>
<dbReference type="FunFam" id="1.25.10.10:FF:000028">
    <property type="entry name" value="Transportin-1 isoform 1"/>
    <property type="match status" value="1"/>
</dbReference>
<dbReference type="InterPro" id="IPR001494">
    <property type="entry name" value="Importin-beta_N"/>
</dbReference>
<feature type="region of interest" description="Disordered" evidence="16">
    <location>
        <begin position="1836"/>
        <end position="1887"/>
    </location>
</feature>
<dbReference type="GO" id="GO:0031267">
    <property type="term" value="F:small GTPase binding"/>
    <property type="evidence" value="ECO:0007669"/>
    <property type="project" value="InterPro"/>
</dbReference>
<protein>
    <recommendedName>
        <fullName evidence="12">Transportin-1</fullName>
    </recommendedName>
    <alternativeName>
        <fullName evidence="13">Importin beta-2</fullName>
    </alternativeName>
    <alternativeName>
        <fullName evidence="14">Karyopherin beta-2</fullName>
    </alternativeName>
</protein>
<dbReference type="PANTHER" id="PTHR10527">
    <property type="entry name" value="IMPORTIN BETA"/>
    <property type="match status" value="1"/>
</dbReference>
<evidence type="ECO:0000256" key="10">
    <source>
        <dbReference type="ARBA" id="ARBA00023242"/>
    </source>
</evidence>
<evidence type="ECO:0000256" key="1">
    <source>
        <dbReference type="ARBA" id="ARBA00004123"/>
    </source>
</evidence>
<evidence type="ECO:0000256" key="15">
    <source>
        <dbReference type="RuleBase" id="RU003465"/>
    </source>
</evidence>
<evidence type="ECO:0000313" key="19">
    <source>
        <dbReference type="EMBL" id="KAK4876178.1"/>
    </source>
</evidence>
<dbReference type="InterPro" id="IPR009818">
    <property type="entry name" value="PAM2_motif"/>
</dbReference>
<reference evidence="20" key="1">
    <citation type="submission" date="2023-01" db="EMBL/GenBank/DDBJ databases">
        <title>Key to firefly adult light organ development and bioluminescence: homeobox transcription factors regulate luciferase expression and transportation to peroxisome.</title>
        <authorList>
            <person name="Fu X."/>
        </authorList>
    </citation>
    <scope>NUCLEOTIDE SEQUENCE [LARGE SCALE GENOMIC DNA]</scope>
</reference>
<evidence type="ECO:0000256" key="9">
    <source>
        <dbReference type="ARBA" id="ARBA00022927"/>
    </source>
</evidence>
<evidence type="ECO:0000256" key="5">
    <source>
        <dbReference type="ARBA" id="ARBA00022723"/>
    </source>
</evidence>
<keyword evidence="6" id="KW-0677">Repeat</keyword>
<keyword evidence="10" id="KW-0539">Nucleus</keyword>
<keyword evidence="20" id="KW-1185">Reference proteome</keyword>
<feature type="compositionally biased region" description="Polar residues" evidence="16">
    <location>
        <begin position="2329"/>
        <end position="2340"/>
    </location>
</feature>
<evidence type="ECO:0000256" key="7">
    <source>
        <dbReference type="ARBA" id="ARBA00022801"/>
    </source>
</evidence>
<organism evidence="19 20">
    <name type="scientific">Aquatica leii</name>
    <dbReference type="NCBI Taxonomy" id="1421715"/>
    <lineage>
        <taxon>Eukaryota</taxon>
        <taxon>Metazoa</taxon>
        <taxon>Ecdysozoa</taxon>
        <taxon>Arthropoda</taxon>
        <taxon>Hexapoda</taxon>
        <taxon>Insecta</taxon>
        <taxon>Pterygota</taxon>
        <taxon>Neoptera</taxon>
        <taxon>Endopterygota</taxon>
        <taxon>Coleoptera</taxon>
        <taxon>Polyphaga</taxon>
        <taxon>Elateriformia</taxon>
        <taxon>Elateroidea</taxon>
        <taxon>Lampyridae</taxon>
        <taxon>Luciolinae</taxon>
        <taxon>Aquatica</taxon>
    </lineage>
</organism>
<dbReference type="GO" id="GO:0046872">
    <property type="term" value="F:metal ion binding"/>
    <property type="evidence" value="ECO:0007669"/>
    <property type="project" value="UniProtKB-KW"/>
</dbReference>
<feature type="domain" description="PPM-type phosphatase" evidence="18">
    <location>
        <begin position="957"/>
        <end position="1342"/>
    </location>
</feature>
<dbReference type="SUPFAM" id="SSF81606">
    <property type="entry name" value="PP2C-like"/>
    <property type="match status" value="1"/>
</dbReference>
<dbReference type="GO" id="GO:0006606">
    <property type="term" value="P:protein import into nucleus"/>
    <property type="evidence" value="ECO:0007669"/>
    <property type="project" value="InterPro"/>
</dbReference>
<dbReference type="Pfam" id="PF03810">
    <property type="entry name" value="IBN_N"/>
    <property type="match status" value="1"/>
</dbReference>
<evidence type="ECO:0000256" key="13">
    <source>
        <dbReference type="ARBA" id="ARBA00076938"/>
    </source>
</evidence>
<dbReference type="Pfam" id="PF07145">
    <property type="entry name" value="PAM2"/>
    <property type="match status" value="1"/>
</dbReference>
<keyword evidence="7 15" id="KW-0378">Hydrolase</keyword>
<dbReference type="PROSITE" id="PS50166">
    <property type="entry name" value="IMPORTIN_B_NT"/>
    <property type="match status" value="1"/>
</dbReference>
<dbReference type="GO" id="GO:0005737">
    <property type="term" value="C:cytoplasm"/>
    <property type="evidence" value="ECO:0007669"/>
    <property type="project" value="UniProtKB-SubCell"/>
</dbReference>
<feature type="compositionally biased region" description="Low complexity" evidence="16">
    <location>
        <begin position="2198"/>
        <end position="2243"/>
    </location>
</feature>
<feature type="region of interest" description="Disordered" evidence="16">
    <location>
        <begin position="1713"/>
        <end position="1738"/>
    </location>
</feature>
<feature type="compositionally biased region" description="Low complexity" evidence="16">
    <location>
        <begin position="2341"/>
        <end position="2365"/>
    </location>
</feature>
<dbReference type="PROSITE" id="PS01032">
    <property type="entry name" value="PPM_1"/>
    <property type="match status" value="1"/>
</dbReference>
<evidence type="ECO:0000259" key="17">
    <source>
        <dbReference type="PROSITE" id="PS50166"/>
    </source>
</evidence>
<gene>
    <name evidence="19" type="ORF">RN001_012600</name>
</gene>
<feature type="domain" description="Importin N-terminal" evidence="17">
    <location>
        <begin position="34"/>
        <end position="117"/>
    </location>
</feature>
<dbReference type="InterPro" id="IPR011989">
    <property type="entry name" value="ARM-like"/>
</dbReference>
<dbReference type="Pfam" id="PF00481">
    <property type="entry name" value="PP2C"/>
    <property type="match status" value="1"/>
</dbReference>
<evidence type="ECO:0000256" key="8">
    <source>
        <dbReference type="ARBA" id="ARBA00022912"/>
    </source>
</evidence>
<dbReference type="PROSITE" id="PS51746">
    <property type="entry name" value="PPM_2"/>
    <property type="match status" value="1"/>
</dbReference>
<comment type="similarity">
    <text evidence="11">Belongs to the importin beta family. Importin beta-2 subfamily.</text>
</comment>
<dbReference type="CDD" id="cd00143">
    <property type="entry name" value="PP2Cc"/>
    <property type="match status" value="1"/>
</dbReference>
<evidence type="ECO:0000256" key="14">
    <source>
        <dbReference type="ARBA" id="ARBA00080641"/>
    </source>
</evidence>
<dbReference type="GO" id="GO:0031981">
    <property type="term" value="C:nuclear lumen"/>
    <property type="evidence" value="ECO:0007669"/>
    <property type="project" value="UniProtKB-ARBA"/>
</dbReference>
<feature type="compositionally biased region" description="Basic and acidic residues" evidence="16">
    <location>
        <begin position="2244"/>
        <end position="2257"/>
    </location>
</feature>
<keyword evidence="8 15" id="KW-0904">Protein phosphatase</keyword>
<name>A0AAN7SMI7_9COLE</name>
<dbReference type="InterPro" id="IPR016024">
    <property type="entry name" value="ARM-type_fold"/>
</dbReference>
<comment type="similarity">
    <text evidence="15">Belongs to the PP2C family.</text>
</comment>
<keyword evidence="5" id="KW-0479">Metal-binding</keyword>
<dbReference type="InterPro" id="IPR036457">
    <property type="entry name" value="PPM-type-like_dom_sf"/>
</dbReference>
<dbReference type="InterPro" id="IPR000222">
    <property type="entry name" value="PP2C_BS"/>
</dbReference>
<evidence type="ECO:0000256" key="2">
    <source>
        <dbReference type="ARBA" id="ARBA00004496"/>
    </source>
</evidence>
<dbReference type="SMART" id="SM00913">
    <property type="entry name" value="IBN_N"/>
    <property type="match status" value="1"/>
</dbReference>
<feature type="region of interest" description="Disordered" evidence="16">
    <location>
        <begin position="2393"/>
        <end position="2426"/>
    </location>
</feature>
<comment type="caution">
    <text evidence="19">The sequence shown here is derived from an EMBL/GenBank/DDBJ whole genome shotgun (WGS) entry which is preliminary data.</text>
</comment>
<feature type="compositionally biased region" description="Low complexity" evidence="16">
    <location>
        <begin position="2300"/>
        <end position="2310"/>
    </location>
</feature>
<feature type="region of interest" description="Disordered" evidence="16">
    <location>
        <begin position="2036"/>
        <end position="2061"/>
    </location>
</feature>
<evidence type="ECO:0000256" key="11">
    <source>
        <dbReference type="ARBA" id="ARBA00038423"/>
    </source>
</evidence>
<keyword evidence="4" id="KW-0963">Cytoplasm</keyword>
<dbReference type="GO" id="GO:0004721">
    <property type="term" value="F:phosphoprotein phosphatase activity"/>
    <property type="evidence" value="ECO:0007669"/>
    <property type="project" value="UniProtKB-KW"/>
</dbReference>
<feature type="region of interest" description="Disordered" evidence="16">
    <location>
        <begin position="2184"/>
        <end position="2378"/>
    </location>
</feature>
<keyword evidence="9" id="KW-0653">Protein transport</keyword>
<evidence type="ECO:0000313" key="20">
    <source>
        <dbReference type="Proteomes" id="UP001353858"/>
    </source>
</evidence>
<comment type="subcellular location">
    <subcellularLocation>
        <location evidence="2">Cytoplasm</location>
    </subcellularLocation>
    <subcellularLocation>
        <location evidence="1">Nucleus</location>
    </subcellularLocation>
</comment>
<dbReference type="SUPFAM" id="SSF48371">
    <property type="entry name" value="ARM repeat"/>
    <property type="match status" value="1"/>
</dbReference>
<feature type="compositionally biased region" description="Polar residues" evidence="16">
    <location>
        <begin position="2289"/>
        <end position="2298"/>
    </location>
</feature>
<evidence type="ECO:0000256" key="6">
    <source>
        <dbReference type="ARBA" id="ARBA00022737"/>
    </source>
</evidence>
<proteinExistence type="inferred from homology"/>
<dbReference type="Pfam" id="PF13513">
    <property type="entry name" value="HEAT_EZ"/>
    <property type="match status" value="1"/>
</dbReference>
<dbReference type="Proteomes" id="UP001353858">
    <property type="component" value="Unassembled WGS sequence"/>
</dbReference>
<dbReference type="InterPro" id="IPR040122">
    <property type="entry name" value="Importin_beta"/>
</dbReference>
<dbReference type="EMBL" id="JARPUR010000005">
    <property type="protein sequence ID" value="KAK4876178.1"/>
    <property type="molecule type" value="Genomic_DNA"/>
</dbReference>
<evidence type="ECO:0000259" key="18">
    <source>
        <dbReference type="PROSITE" id="PS51746"/>
    </source>
</evidence>
<evidence type="ECO:0000256" key="3">
    <source>
        <dbReference type="ARBA" id="ARBA00022448"/>
    </source>
</evidence>
<sequence length="2493" mass="278075">MDITEWVPCDEDLNVVIKVLQDSLVPDSDIQKKVQEHLQQMYRNPSFANYLLYILRNRQLYEEHIRSLSAIILKNNILTNFETFSQAILNCIRQECFNLLIDTSNKVRSSVTTLIGTLLWKGDLSNWPDLIPKLCSLLDSTDGELSDTALTTLFKICEEYMLKRGVSQEDNSVSVNILIAKFIALIPEGNYLVRRKSLTFLNQIMQDHTNAKIHFDSKMYMNNLLLILKDDDLDVQKLICQAFVIFVEMHNPCILTRISTVIEYVLAKTDNPNDDVPLQACEFWLAFSKVGVCKDIITPYINRLLPILLKNMKYSSEELNGLKSFIGIDEHLEDKSEDVRPFHSRSAMQYEDDLGYDCGDSYEQTDAVGDPYTGWTLRKCSAASLDALAVRFGDDLLVHFFTLMNQSLNSEDFLVQESGILALGAIADGCKNGLKIYLPNLFQYLYQCMNSEYSLIRVITCWTMSRYMGWLMDDQLPVECYFLPTMTVLLKHVLDGNKRVQRASLSAFCIFQEEARFKLLPYVEFILQTFTLCFEKFKFRNYLLLYDAIGVLAHSIGTYLNKSEYIELLLPPLLHKFETAQDFYDDQFMALMECLSNIAIALEFSFLPFTEVVYQRCLLIIGETITSIQCHSHNPLVYSFPDRDPICVAHEMLLCLALALKTHFAKFVENSTLIPNLYYTLQDKIPHVRQPALALYGELVKHCYYLLAPTVHDYIPIIIENLDVQFEPVCNNAAWVVGKLCLAMGDNIGPYAEKILIRFCDIMETANGTKTLYQTVAISLCTLGLICPQYVTPHLSLLLRPCCQAMRNIGDCEEKDVGFRGLCELIVRNPQAVVNDFIYFCDAVASFEEVKCDVKEAIKNILLCFQNHFRTEFPLVYEQFPTILKSLLSPLLKIIIEEVRALCRKQTLACGFNPSSNAYDPLRLMQCVVTKTNEICLRYLDNSKLCSLPSPGAPYNTVSVCAIKNNRRRMEDQVSPSSYYAIFDGHAGHDAAAYSCAHLHQFLGESKYFISNPEQALREAFLKTDTLFNDKCNAENFRSGTTALCVLLKHKEKTLYIAWVGDSQAVLVSQGQCLQCVQPHKPCREDEKHRIEQEGGTVIYWGTWRVNGQLAVSRAIGDVEYKPYVTAVPDIIEIPLSGVEDFIILGCDGLWDVMSEKDAARHVYEEIIHNPGNSQSENPFCTPTSRGLYTDDLQVCRARPPCIKELDGFISDDDDVVSIISISSEDERESSTYSKEPKQELCKPFDLMYPVKANIEQLPEKVINSKEINENSMQDDKSEQWPDLPEGFMEVFDFIEDIYLPLSLKRWDIKLLDDIESVSQHLVQLAKEKGSFDNISVIVVFLREPSKVAAEAHWATRHNIIMDTLDNANATNPFANSNNGDIKQKEDYVMNIGEGFKQNGTESLEFLRATNGKRTSHEFDDDEDLGPETNVDTIDDVLLTTTVLSAKNLMEEIVNNNSSLCENEKATLETDTDLLEKQNLDDFENIQFMRDETPTPPADFVQDASGLIDNVAESGEESEDEWNYIKGDQAEKENIDPSQSDKEICELTSNLDTDMSQLNPNAAEFVPISPKRTTASPIYEKLTDDLVIAQSPKRGLNNDYDINVPNLQDFESEIKLRPSDVEEYVGDNETDNASTLTSQELMENLLNGKSIDEIEFQPNNTPVKFINTGEFHFGQNSTPFTTPVTFMDQSETLSTKAVIGNDSTYLDDTNLNESQTSIKEDDPMSMSFYQDKEDPDNNPFDLNKVQVLPDNIDDFLEKPKEHEDNLSMDVSISDLPEHNPLEHADVAKPPVLEEPFDPIIERELSPISVELQEAEPIVLAQDEALEILQSPVFSEHSPNIQSPIPDEHESGVADLSSPVPEIPESQSPPALEAFSPEPTDPTEEATPGLDSTVLEVVEHRLQSPVLFVEHRSQFPIVDLDEPTQELPAVAQSPTLEVLHSSTIEHEKAESLLRIEESKICSPLPEEFCEPASPFYQQPVNLSNDFIVEATPPERVQSPLMDLLLSPSAQIKQPLESHSPIPTAQSPIIPLPQELDSPVDDVTSSVKDSPLPVASPTEKPTFESPLCLGDDAFINQETESVTTIDVNSFLERSLVPDIASPLSGDETQFIGVCNTGLDVSNEYVMENVEIKSEIIAPEFPVETVTTPSEESKTEDIKNEETQVVSIVAPIAAVTAVTAIAAATAVAEKKPASKPKTTLAAKKPLSKPTTTATKPLSKAPAPKSAPLKTTLTVTKPKTSATTTKTTPKEKTPSTSEKKPVLNGDAKPLVKKVPSTTSAPRQLITKSVPARLSSTKTGENKTTPRPTTTSSTTARLASKAPATRTPPIAAKTATSKPLTNSSATKTTGTVPKPKPSMMASKPSTMASKPSTVAPKPKPLAPDTKKQIKETMNKQITSATNPSSGPVTTKTSSVGSTLTKTTTKETKKPTELVRHLATTKPKTTGIVKKKTVANGVPTKVTTTTTITKTSLITDISPLIENNIIDNSQALEINNVAD</sequence>
<evidence type="ECO:0000256" key="12">
    <source>
        <dbReference type="ARBA" id="ARBA00067327"/>
    </source>
</evidence>
<dbReference type="InterPro" id="IPR001932">
    <property type="entry name" value="PPM-type_phosphatase-like_dom"/>
</dbReference>